<dbReference type="PROSITE" id="PS51375">
    <property type="entry name" value="PPR"/>
    <property type="match status" value="9"/>
</dbReference>
<sequence length="727" mass="80661">MAVKLSPLASPKKIHPWVNLFARLSSIPCPVDVESPQQTRHSSPTGSDYESNIKSSRGKLVPDNLIRVLGSTGDIESLVRIFKWAAVQERFQHTAGTYCVMILKLGLAGNVKEMEGFCQNMIKDRCPGAEDALVSLVEKFLEHGRMNAAIRVLASMTAEGFKPSAELFNALLGALVAEKGELKDVIFVYKEMVKAGRTPSIDTLNYLLEALIEAGWIDSALDQYRRINKKGCAPNSRTFEVLIKNLFKKGRIDEAVVILPDMVELRMEMDPSFYSCVITLLCKENKMEEGMRLFKTMRASKLVPDPSVYKILIHHLCANFLLDDANNLLEEMIDSGVVPSEDVFVDMVIGLCKLGKEPEALNLLEDKQVLATSPHNALLSGCCTAGEYFLAKELLEQMCERDIVDCDSWNILIRWLCGHFKLKQALQVLGKMVVASLIPDSSTHSALILGYSKLGLHDDAIKLFERVCARCWVLDPLSHSELIKSLCEIGRTLEAAEVFRYMSVKKHPLESCSFNMLMKAVFDTRGIHEAREMLTLAAECGVSFSDETYTIMLDGLSEKPKYQLIVLAQMVVRGFGISREAYAILIRGAASSLSRANEAALLFNLMVAEEMIPESESLLDLLSIFAGRSQLHKISCSIDKLLSTHGVLNSDMYSLLINGLWKEGDKSKARDLLDLMLEKGWVPDVTTHGLFIGPTSIQETNPRKPVSDNSVAEDNISSILSDGLGRI</sequence>
<feature type="repeat" description="PPR" evidence="3">
    <location>
        <begin position="405"/>
        <end position="439"/>
    </location>
</feature>
<reference evidence="6" key="2">
    <citation type="submission" date="2017-06" db="EMBL/GenBank/DDBJ databases">
        <title>The pomegranate genome and the genomics of punicalagin biosynthesis.</title>
        <authorList>
            <person name="Xu C."/>
        </authorList>
    </citation>
    <scope>NUCLEOTIDE SEQUENCE [LARGE SCALE GENOMIC DNA]</scope>
    <source>
        <tissue evidence="6">Fresh leaf</tissue>
    </source>
</reference>
<gene>
    <name evidence="9" type="primary">LOC116207596</name>
    <name evidence="6" type="ORF">CDL15_Pgr018268</name>
</gene>
<feature type="repeat" description="PPR" evidence="3">
    <location>
        <begin position="475"/>
        <end position="509"/>
    </location>
</feature>
<dbReference type="PANTHER" id="PTHR47939">
    <property type="entry name" value="MEMBRANE-ASSOCIATED SALT-INDUCIBLE PROTEIN-LIKE"/>
    <property type="match status" value="1"/>
</dbReference>
<feature type="repeat" description="PPR" evidence="3">
    <location>
        <begin position="200"/>
        <end position="234"/>
    </location>
</feature>
<dbReference type="Pfam" id="PF12854">
    <property type="entry name" value="PPR_1"/>
    <property type="match status" value="1"/>
</dbReference>
<dbReference type="PANTHER" id="PTHR47939:SF13">
    <property type="entry name" value="OS03G0201400 PROTEIN"/>
    <property type="match status" value="1"/>
</dbReference>
<proteinExistence type="inferred from homology"/>
<reference evidence="9" key="4">
    <citation type="submission" date="2025-04" db="UniProtKB">
        <authorList>
            <consortium name="RefSeq"/>
        </authorList>
    </citation>
    <scope>IDENTIFICATION</scope>
    <source>
        <tissue evidence="9">Leaf</tissue>
    </source>
</reference>
<feature type="region of interest" description="Disordered" evidence="4">
    <location>
        <begin position="33"/>
        <end position="55"/>
    </location>
</feature>
<dbReference type="InterPro" id="IPR050667">
    <property type="entry name" value="PPR-containing_protein"/>
</dbReference>
<feature type="compositionally biased region" description="Polar residues" evidence="4">
    <location>
        <begin position="35"/>
        <end position="55"/>
    </location>
</feature>
<dbReference type="Proteomes" id="UP000515151">
    <property type="component" value="Chromosome 1"/>
</dbReference>
<feature type="domain" description="Pentatricopeptide repeat-containing protein-mitochondrial" evidence="5">
    <location>
        <begin position="135"/>
        <end position="226"/>
    </location>
</feature>
<dbReference type="Pfam" id="PF01535">
    <property type="entry name" value="PPR"/>
    <property type="match status" value="3"/>
</dbReference>
<keyword evidence="8" id="KW-1185">Reference proteome</keyword>
<dbReference type="InterPro" id="IPR057027">
    <property type="entry name" value="TPR_mt"/>
</dbReference>
<feature type="repeat" description="PPR" evidence="3">
    <location>
        <begin position="270"/>
        <end position="304"/>
    </location>
</feature>
<evidence type="ECO:0000256" key="1">
    <source>
        <dbReference type="ARBA" id="ARBA00007626"/>
    </source>
</evidence>
<feature type="repeat" description="PPR" evidence="3">
    <location>
        <begin position="440"/>
        <end position="474"/>
    </location>
</feature>
<dbReference type="OrthoDB" id="185373at2759"/>
<dbReference type="GeneID" id="116207596"/>
<protein>
    <submittedName>
        <fullName evidence="9">Pentatricopeptide repeat-containing protein At5g46100-like</fullName>
    </submittedName>
</protein>
<evidence type="ECO:0000313" key="6">
    <source>
        <dbReference type="EMBL" id="OWM72383.1"/>
    </source>
</evidence>
<dbReference type="RefSeq" id="XP_031396478.1">
    <property type="nucleotide sequence ID" value="XM_031540618.1"/>
</dbReference>
<dbReference type="Pfam" id="PF13041">
    <property type="entry name" value="PPR_2"/>
    <property type="match status" value="2"/>
</dbReference>
<dbReference type="NCBIfam" id="TIGR00756">
    <property type="entry name" value="PPR"/>
    <property type="match status" value="5"/>
</dbReference>
<dbReference type="SUPFAM" id="SSF48452">
    <property type="entry name" value="TPR-like"/>
    <property type="match status" value="1"/>
</dbReference>
<dbReference type="Pfam" id="PF23276">
    <property type="entry name" value="TPR_24"/>
    <property type="match status" value="1"/>
</dbReference>
<evidence type="ECO:0000313" key="8">
    <source>
        <dbReference type="Proteomes" id="UP000515151"/>
    </source>
</evidence>
<dbReference type="InterPro" id="IPR011990">
    <property type="entry name" value="TPR-like_helical_dom_sf"/>
</dbReference>
<dbReference type="AlphaFoldDB" id="A0A218WII5"/>
<dbReference type="EMBL" id="MTKT01004293">
    <property type="protein sequence ID" value="OWM72383.1"/>
    <property type="molecule type" value="Genomic_DNA"/>
</dbReference>
<comment type="similarity">
    <text evidence="1">Belongs to the PPR family. P subfamily.</text>
</comment>
<evidence type="ECO:0000313" key="7">
    <source>
        <dbReference type="Proteomes" id="UP000197138"/>
    </source>
</evidence>
<evidence type="ECO:0000259" key="5">
    <source>
        <dbReference type="Pfam" id="PF23276"/>
    </source>
</evidence>
<feature type="repeat" description="PPR" evidence="3">
    <location>
        <begin position="164"/>
        <end position="199"/>
    </location>
</feature>
<evidence type="ECO:0000313" key="9">
    <source>
        <dbReference type="RefSeq" id="XP_031396478.1"/>
    </source>
</evidence>
<dbReference type="Gene3D" id="1.25.40.10">
    <property type="entry name" value="Tetratricopeptide repeat domain"/>
    <property type="match status" value="4"/>
</dbReference>
<feature type="repeat" description="PPR" evidence="3">
    <location>
        <begin position="305"/>
        <end position="339"/>
    </location>
</feature>
<feature type="repeat" description="PPR" evidence="3">
    <location>
        <begin position="235"/>
        <end position="269"/>
    </location>
</feature>
<evidence type="ECO:0000256" key="4">
    <source>
        <dbReference type="SAM" id="MobiDB-lite"/>
    </source>
</evidence>
<organism evidence="6 7">
    <name type="scientific">Punica granatum</name>
    <name type="common">Pomegranate</name>
    <dbReference type="NCBI Taxonomy" id="22663"/>
    <lineage>
        <taxon>Eukaryota</taxon>
        <taxon>Viridiplantae</taxon>
        <taxon>Streptophyta</taxon>
        <taxon>Embryophyta</taxon>
        <taxon>Tracheophyta</taxon>
        <taxon>Spermatophyta</taxon>
        <taxon>Magnoliopsida</taxon>
        <taxon>eudicotyledons</taxon>
        <taxon>Gunneridae</taxon>
        <taxon>Pentapetalae</taxon>
        <taxon>rosids</taxon>
        <taxon>malvids</taxon>
        <taxon>Myrtales</taxon>
        <taxon>Lythraceae</taxon>
        <taxon>Punica</taxon>
    </lineage>
</organism>
<evidence type="ECO:0000256" key="3">
    <source>
        <dbReference type="PROSITE-ProRule" id="PRU00708"/>
    </source>
</evidence>
<reference evidence="7" key="1">
    <citation type="journal article" date="2017" name="Plant J.">
        <title>The pomegranate (Punica granatum L.) genome and the genomics of punicalagin biosynthesis.</title>
        <authorList>
            <person name="Qin G."/>
            <person name="Xu C."/>
            <person name="Ming R."/>
            <person name="Tang H."/>
            <person name="Guyot R."/>
            <person name="Kramer E.M."/>
            <person name="Hu Y."/>
            <person name="Yi X."/>
            <person name="Qi Y."/>
            <person name="Xu X."/>
            <person name="Gao Z."/>
            <person name="Pan H."/>
            <person name="Jian J."/>
            <person name="Tian Y."/>
            <person name="Yue Z."/>
            <person name="Xu Y."/>
        </authorList>
    </citation>
    <scope>NUCLEOTIDE SEQUENCE [LARGE SCALE GENOMIC DNA]</scope>
    <source>
        <strain evidence="7">cv. Dabenzi</strain>
    </source>
</reference>
<dbReference type="Proteomes" id="UP000197138">
    <property type="component" value="Unassembled WGS sequence"/>
</dbReference>
<keyword evidence="2" id="KW-0677">Repeat</keyword>
<dbReference type="InterPro" id="IPR002885">
    <property type="entry name" value="PPR_rpt"/>
</dbReference>
<evidence type="ECO:0000256" key="2">
    <source>
        <dbReference type="ARBA" id="ARBA00022737"/>
    </source>
</evidence>
<name>A0A218WII5_PUNGR</name>
<accession>A0A218WII5</accession>
<reference evidence="8" key="3">
    <citation type="journal article" date="2020" name="Plant Biotechnol. J.">
        <title>The pomegranate (Punica granatum L.) draft genome dissects genetic divergence between soft- and hard-seeded cultivars.</title>
        <authorList>
            <person name="Luo X."/>
            <person name="Li H."/>
            <person name="Wu Z."/>
            <person name="Yao W."/>
            <person name="Zhao P."/>
            <person name="Cao D."/>
            <person name="Yu H."/>
            <person name="Li K."/>
            <person name="Poudel K."/>
            <person name="Zhao D."/>
            <person name="Zhang F."/>
            <person name="Xia X."/>
            <person name="Chen L."/>
            <person name="Wang Q."/>
            <person name="Jing D."/>
            <person name="Cao S."/>
        </authorList>
    </citation>
    <scope>NUCLEOTIDE SEQUENCE [LARGE SCALE GENOMIC DNA]</scope>
</reference>
<feature type="repeat" description="PPR" evidence="3">
    <location>
        <begin position="649"/>
        <end position="683"/>
    </location>
</feature>